<protein>
    <recommendedName>
        <fullName evidence="9">MFS transporter</fullName>
    </recommendedName>
</protein>
<keyword evidence="8" id="KW-1185">Reference proteome</keyword>
<organism evidence="7 8">
    <name type="scientific">Hyphomonas johnsonii MHS-2</name>
    <dbReference type="NCBI Taxonomy" id="1280950"/>
    <lineage>
        <taxon>Bacteria</taxon>
        <taxon>Pseudomonadati</taxon>
        <taxon>Pseudomonadota</taxon>
        <taxon>Alphaproteobacteria</taxon>
        <taxon>Hyphomonadales</taxon>
        <taxon>Hyphomonadaceae</taxon>
        <taxon>Hyphomonas</taxon>
    </lineage>
</organism>
<feature type="transmembrane region" description="Helical" evidence="6">
    <location>
        <begin position="323"/>
        <end position="344"/>
    </location>
</feature>
<sequence>MSESQVLGVAPEIAPAGQKVEGGPFGLKGLSWAVFEGGRNPYYNLIVIYIFAPYFADVMVGGGELGLTLSGVTITIAGIITALTAPFLGVIADKAGRRKPPLAFFVGLMIICSALLWFARPEGPLTMWPTMAVLAIAYCCYGYSEVLHNAMLPTAGRPSALPYISGLGLSMGNILSVGILIFFLFGLLLPGSGLPFALPEQLIPLDRATHEPQRFAGPFVAVWMTLLMIPFFVFMPDAVSKGLSWKQAAADVFRGENRDQGPSQTLGQRIGVFKAYLAQLFADHPHTMRFLIARTIYADAMAALLTLGAVFAKTFLGWSDVEILFYGITGVLFGAVGGFVGGALDRWLGPKLALVWEISALTALLLIQLSITPDSLLFGLIPSGEPVWNSPFFDTLSDVTYFLFVIPVAIAVVASISSSRYMLVHIAPQERIGEFFGLYAIAGTVTVWMGPGVVSLLTWLTGNQRIGMGGIGFMFLIGLAILWKVHAPKRGFAE</sequence>
<evidence type="ECO:0000256" key="3">
    <source>
        <dbReference type="ARBA" id="ARBA00022692"/>
    </source>
</evidence>
<keyword evidence="4 6" id="KW-1133">Transmembrane helix</keyword>
<feature type="transmembrane region" description="Helical" evidence="6">
    <location>
        <begin position="102"/>
        <end position="119"/>
    </location>
</feature>
<accession>A0A059FQM1</accession>
<dbReference type="InterPro" id="IPR024671">
    <property type="entry name" value="Atg22-like"/>
</dbReference>
<evidence type="ECO:0000256" key="1">
    <source>
        <dbReference type="ARBA" id="ARBA00004127"/>
    </source>
</evidence>
<dbReference type="PATRIC" id="fig|1280950.3.peg.1479"/>
<dbReference type="Pfam" id="PF11700">
    <property type="entry name" value="ATG22"/>
    <property type="match status" value="1"/>
</dbReference>
<evidence type="ECO:0000256" key="2">
    <source>
        <dbReference type="ARBA" id="ARBA00022448"/>
    </source>
</evidence>
<dbReference type="EMBL" id="ARYK01000003">
    <property type="protein sequence ID" value="KCZ92758.1"/>
    <property type="molecule type" value="Genomic_DNA"/>
</dbReference>
<keyword evidence="3 6" id="KW-0812">Transmembrane</keyword>
<keyword evidence="5 6" id="KW-0472">Membrane</keyword>
<dbReference type="STRING" id="1280950.HJO_07382"/>
<reference evidence="7 8" key="1">
    <citation type="journal article" date="2014" name="Antonie Van Leeuwenhoek">
        <title>Hyphomonas beringensis sp. nov. and Hyphomonas chukchiensis sp. nov., isolated from surface seawater of the Bering Sea and Chukchi Sea.</title>
        <authorList>
            <person name="Li C."/>
            <person name="Lai Q."/>
            <person name="Li G."/>
            <person name="Dong C."/>
            <person name="Wang J."/>
            <person name="Liao Y."/>
            <person name="Shao Z."/>
        </authorList>
    </citation>
    <scope>NUCLEOTIDE SEQUENCE [LARGE SCALE GENOMIC DNA]</scope>
    <source>
        <strain evidence="7 8">MHS-2</strain>
    </source>
</reference>
<evidence type="ECO:0008006" key="9">
    <source>
        <dbReference type="Google" id="ProtNLM"/>
    </source>
</evidence>
<dbReference type="GO" id="GO:0012505">
    <property type="term" value="C:endomembrane system"/>
    <property type="evidence" value="ECO:0007669"/>
    <property type="project" value="UniProtKB-SubCell"/>
</dbReference>
<gene>
    <name evidence="7" type="ORF">HJO_07382</name>
</gene>
<dbReference type="PANTHER" id="PTHR23519:SF1">
    <property type="entry name" value="AUTOPHAGY-RELATED PROTEIN 22"/>
    <property type="match status" value="1"/>
</dbReference>
<dbReference type="AlphaFoldDB" id="A0A059FQM1"/>
<comment type="subcellular location">
    <subcellularLocation>
        <location evidence="1">Endomembrane system</location>
        <topology evidence="1">Multi-pass membrane protein</topology>
    </subcellularLocation>
</comment>
<feature type="transmembrane region" description="Helical" evidence="6">
    <location>
        <begin position="296"/>
        <end position="317"/>
    </location>
</feature>
<feature type="transmembrane region" description="Helical" evidence="6">
    <location>
        <begin position="435"/>
        <end position="460"/>
    </location>
</feature>
<evidence type="ECO:0000313" key="8">
    <source>
        <dbReference type="Proteomes" id="UP000025171"/>
    </source>
</evidence>
<evidence type="ECO:0000313" key="7">
    <source>
        <dbReference type="EMBL" id="KCZ92758.1"/>
    </source>
</evidence>
<dbReference type="RefSeq" id="WP_035615629.1">
    <property type="nucleotide sequence ID" value="NZ_ARYK01000003.1"/>
</dbReference>
<feature type="transmembrane region" description="Helical" evidence="6">
    <location>
        <begin position="125"/>
        <end position="143"/>
    </location>
</feature>
<feature type="transmembrane region" description="Helical" evidence="6">
    <location>
        <begin position="164"/>
        <end position="189"/>
    </location>
</feature>
<comment type="caution">
    <text evidence="7">The sequence shown here is derived from an EMBL/GenBank/DDBJ whole genome shotgun (WGS) entry which is preliminary data.</text>
</comment>
<feature type="transmembrane region" description="Helical" evidence="6">
    <location>
        <begin position="401"/>
        <end position="423"/>
    </location>
</feature>
<keyword evidence="2" id="KW-0813">Transport</keyword>
<feature type="transmembrane region" description="Helical" evidence="6">
    <location>
        <begin position="466"/>
        <end position="485"/>
    </location>
</feature>
<feature type="transmembrane region" description="Helical" evidence="6">
    <location>
        <begin position="67"/>
        <end position="90"/>
    </location>
</feature>
<dbReference type="InterPro" id="IPR036259">
    <property type="entry name" value="MFS_trans_sf"/>
</dbReference>
<evidence type="ECO:0000256" key="5">
    <source>
        <dbReference type="ARBA" id="ARBA00023136"/>
    </source>
</evidence>
<dbReference type="Gene3D" id="1.20.1250.20">
    <property type="entry name" value="MFS general substrate transporter like domains"/>
    <property type="match status" value="1"/>
</dbReference>
<dbReference type="PANTHER" id="PTHR23519">
    <property type="entry name" value="AUTOPHAGY-RELATED PROTEIN 22"/>
    <property type="match status" value="1"/>
</dbReference>
<dbReference type="Proteomes" id="UP000025171">
    <property type="component" value="Unassembled WGS sequence"/>
</dbReference>
<dbReference type="OrthoDB" id="9768783at2"/>
<name>A0A059FQM1_9PROT</name>
<feature type="transmembrane region" description="Helical" evidence="6">
    <location>
        <begin position="215"/>
        <end position="235"/>
    </location>
</feature>
<feature type="transmembrane region" description="Helical" evidence="6">
    <location>
        <begin position="356"/>
        <end position="381"/>
    </location>
</feature>
<dbReference type="eggNOG" id="COG2270">
    <property type="taxonomic scope" value="Bacteria"/>
</dbReference>
<evidence type="ECO:0000256" key="4">
    <source>
        <dbReference type="ARBA" id="ARBA00022989"/>
    </source>
</evidence>
<dbReference type="SUPFAM" id="SSF103473">
    <property type="entry name" value="MFS general substrate transporter"/>
    <property type="match status" value="1"/>
</dbReference>
<evidence type="ECO:0000256" key="6">
    <source>
        <dbReference type="SAM" id="Phobius"/>
    </source>
</evidence>
<proteinExistence type="predicted"/>
<dbReference type="InterPro" id="IPR050495">
    <property type="entry name" value="ATG22/LtaA_families"/>
</dbReference>
<feature type="transmembrane region" description="Helical" evidence="6">
    <location>
        <begin position="42"/>
        <end position="61"/>
    </location>
</feature>